<evidence type="ECO:0000313" key="3">
    <source>
        <dbReference type="Proteomes" id="UP001144673"/>
    </source>
</evidence>
<dbReference type="GeneID" id="80896090"/>
<accession>A0A9W8QJN2</accession>
<comment type="caution">
    <text evidence="2">The sequence shown here is derived from an EMBL/GenBank/DDBJ whole genome shotgun (WGS) entry which is preliminary data.</text>
</comment>
<dbReference type="SUPFAM" id="SSF48452">
    <property type="entry name" value="TPR-like"/>
    <property type="match status" value="1"/>
</dbReference>
<dbReference type="InterPro" id="IPR011990">
    <property type="entry name" value="TPR-like_helical_dom_sf"/>
</dbReference>
<dbReference type="Proteomes" id="UP001144673">
    <property type="component" value="Unassembled WGS sequence"/>
</dbReference>
<feature type="region of interest" description="Disordered" evidence="1">
    <location>
        <begin position="312"/>
        <end position="332"/>
    </location>
</feature>
<protein>
    <submittedName>
        <fullName evidence="2">Uncharacterized protein</fullName>
    </submittedName>
</protein>
<dbReference type="EMBL" id="JAJHUN010000006">
    <property type="protein sequence ID" value="KAJ4158404.1"/>
    <property type="molecule type" value="Genomic_DNA"/>
</dbReference>
<reference evidence="2" key="1">
    <citation type="journal article" date="2023" name="Access Microbiol">
        <title>De-novo genome assembly for Akanthomyces muscarius, a biocontrol agent of insect agricultural pests.</title>
        <authorList>
            <person name="Erdos Z."/>
            <person name="Studholme D.J."/>
            <person name="Raymond B."/>
            <person name="Sharma M."/>
        </authorList>
    </citation>
    <scope>NUCLEOTIDE SEQUENCE</scope>
    <source>
        <strain evidence="2">Ve6</strain>
    </source>
</reference>
<dbReference type="Gene3D" id="1.20.58.320">
    <property type="entry name" value="TPR-like"/>
    <property type="match status" value="1"/>
</dbReference>
<dbReference type="InterPro" id="IPR010323">
    <property type="entry name" value="DUF924"/>
</dbReference>
<evidence type="ECO:0000313" key="2">
    <source>
        <dbReference type="EMBL" id="KAJ4158404.1"/>
    </source>
</evidence>
<keyword evidence="3" id="KW-1185">Reference proteome</keyword>
<name>A0A9W8QJN2_AKAMU</name>
<organism evidence="2 3">
    <name type="scientific">Akanthomyces muscarius</name>
    <name type="common">Entomopathogenic fungus</name>
    <name type="synonym">Lecanicillium muscarium</name>
    <dbReference type="NCBI Taxonomy" id="2231603"/>
    <lineage>
        <taxon>Eukaryota</taxon>
        <taxon>Fungi</taxon>
        <taxon>Dikarya</taxon>
        <taxon>Ascomycota</taxon>
        <taxon>Pezizomycotina</taxon>
        <taxon>Sordariomycetes</taxon>
        <taxon>Hypocreomycetidae</taxon>
        <taxon>Hypocreales</taxon>
        <taxon>Cordycipitaceae</taxon>
        <taxon>Akanthomyces</taxon>
    </lineage>
</organism>
<dbReference type="RefSeq" id="XP_056056771.1">
    <property type="nucleotide sequence ID" value="XM_056202182.1"/>
</dbReference>
<gene>
    <name evidence="2" type="ORF">LMH87_008931</name>
</gene>
<feature type="compositionally biased region" description="Basic and acidic residues" evidence="1">
    <location>
        <begin position="312"/>
        <end position="322"/>
    </location>
</feature>
<dbReference type="Pfam" id="PF06041">
    <property type="entry name" value="DUF924"/>
    <property type="match status" value="1"/>
</dbReference>
<dbReference type="AlphaFoldDB" id="A0A9W8QJN2"/>
<dbReference type="Gene3D" id="1.25.40.10">
    <property type="entry name" value="Tetratricopeptide repeat domain"/>
    <property type="match status" value="1"/>
</dbReference>
<dbReference type="KEGG" id="amus:LMH87_008931"/>
<sequence>MASLGAASLLSQPLRRSIARQFSRVSLLRASCGSAAQPPRGLHARRYRWNCPASIRAFTSTAPLAASSSVKPAHNNTMALDKVLTRDFLKSVRDFWYEHLPGDDDLVVPGQAAHQRWYAGGAEFDKACLAQFEPALEAIQASGLDGAGLLQLVQPTEPCDWLSLILLLDQIPRNCYRGSSSRIVFTVFDPLALAVAQAAVAAGVPHSAPEIRWQLAFRAWFYLPFEHAEDVAMHDECRRQYEALARDVEMLLAEDKVDEQADGYRRRAWRVVHGNEEAARALVRQQLDFARRHEDIITKFGRYPHRNEALERETTTREKEFLESGGDTFGSK</sequence>
<proteinExistence type="predicted"/>
<evidence type="ECO:0000256" key="1">
    <source>
        <dbReference type="SAM" id="MobiDB-lite"/>
    </source>
</evidence>